<dbReference type="NCBIfam" id="TIGR02136">
    <property type="entry name" value="ptsS_2"/>
    <property type="match status" value="1"/>
</dbReference>
<evidence type="ECO:0000313" key="6">
    <source>
        <dbReference type="EMBL" id="WPU66304.1"/>
    </source>
</evidence>
<dbReference type="InterPro" id="IPR011862">
    <property type="entry name" value="Phos-bd"/>
</dbReference>
<dbReference type="PANTHER" id="PTHR30570">
    <property type="entry name" value="PERIPLASMIC PHOSPHATE BINDING COMPONENT OF PHOSPHATE ABC TRANSPORTER"/>
    <property type="match status" value="1"/>
</dbReference>
<evidence type="ECO:0000313" key="7">
    <source>
        <dbReference type="Proteomes" id="UP001324634"/>
    </source>
</evidence>
<protein>
    <recommendedName>
        <fullName evidence="4">Phosphate-binding protein</fullName>
    </recommendedName>
</protein>
<keyword evidence="7" id="KW-1185">Reference proteome</keyword>
<dbReference type="InterPro" id="IPR024370">
    <property type="entry name" value="PBP_domain"/>
</dbReference>
<dbReference type="KEGG" id="psti:SOO65_06045"/>
<feature type="domain" description="PBP" evidence="5">
    <location>
        <begin position="19"/>
        <end position="267"/>
    </location>
</feature>
<dbReference type="InterPro" id="IPR050811">
    <property type="entry name" value="Phosphate_ABC_transporter"/>
</dbReference>
<dbReference type="Pfam" id="PF12849">
    <property type="entry name" value="PBP_like_2"/>
    <property type="match status" value="1"/>
</dbReference>
<keyword evidence="4" id="KW-0592">Phosphate transport</keyword>
<sequence length="285" mass="31221">MRGIFLILFLMIGCTKQSNVHIIQNKGSDTLVNLAQAWAEEYKKVNPNVALAVSGGGSGTGIAALINGTVDIANSSRAIKDEEREEAKKNTGKDVNEFIVGMDALAVFIHPSNPIEGMTLEEVACIYGEGGHCLYWHDIRGIQVPGCKDNKIIRVSRQSNSGTYQYFREAILGKKRDLKLGSMDLSGSRESIDLVEKTPCAIGYSGMGYLNPHVKAICIKKTPEADCIQPTVQTATDKSYPISRELYMYTSGTPSEEVKAYLEWTQTERAHAITIKAGYVPAPKR</sequence>
<keyword evidence="3" id="KW-0732">Signal</keyword>
<dbReference type="AlphaFoldDB" id="A0AAX4HSJ6"/>
<dbReference type="GO" id="GO:0042301">
    <property type="term" value="F:phosphate ion binding"/>
    <property type="evidence" value="ECO:0007669"/>
    <property type="project" value="UniProtKB-UniRule"/>
</dbReference>
<proteinExistence type="inferred from homology"/>
<reference evidence="6 7" key="1">
    <citation type="submission" date="2023-11" db="EMBL/GenBank/DDBJ databases">
        <title>Peredibacter starrii A3.12.</title>
        <authorList>
            <person name="Mitchell R.J."/>
        </authorList>
    </citation>
    <scope>NUCLEOTIDE SEQUENCE [LARGE SCALE GENOMIC DNA]</scope>
    <source>
        <strain evidence="6 7">A3.12</strain>
    </source>
</reference>
<evidence type="ECO:0000256" key="4">
    <source>
        <dbReference type="RuleBase" id="RU367119"/>
    </source>
</evidence>
<organism evidence="6 7">
    <name type="scientific">Peredibacter starrii</name>
    <dbReference type="NCBI Taxonomy" id="28202"/>
    <lineage>
        <taxon>Bacteria</taxon>
        <taxon>Pseudomonadati</taxon>
        <taxon>Bdellovibrionota</taxon>
        <taxon>Bacteriovoracia</taxon>
        <taxon>Bacteriovoracales</taxon>
        <taxon>Bacteriovoracaceae</taxon>
        <taxon>Peredibacter</taxon>
    </lineage>
</organism>
<name>A0AAX4HSJ6_9BACT</name>
<dbReference type="PANTHER" id="PTHR30570:SF1">
    <property type="entry name" value="PHOSPHATE-BINDING PROTEIN PSTS"/>
    <property type="match status" value="1"/>
</dbReference>
<evidence type="ECO:0000256" key="3">
    <source>
        <dbReference type="ARBA" id="ARBA00022729"/>
    </source>
</evidence>
<evidence type="ECO:0000256" key="1">
    <source>
        <dbReference type="ARBA" id="ARBA00008725"/>
    </source>
</evidence>
<dbReference type="SUPFAM" id="SSF53850">
    <property type="entry name" value="Periplasmic binding protein-like II"/>
    <property type="match status" value="1"/>
</dbReference>
<dbReference type="Gene3D" id="3.40.190.10">
    <property type="entry name" value="Periplasmic binding protein-like II"/>
    <property type="match status" value="2"/>
</dbReference>
<comment type="function">
    <text evidence="4">Involved in the system for phosphate transport across the cytoplasmic membrane.</text>
</comment>
<evidence type="ECO:0000259" key="5">
    <source>
        <dbReference type="Pfam" id="PF12849"/>
    </source>
</evidence>
<dbReference type="GO" id="GO:0006817">
    <property type="term" value="P:phosphate ion transport"/>
    <property type="evidence" value="ECO:0007669"/>
    <property type="project" value="UniProtKB-UniRule"/>
</dbReference>
<dbReference type="EMBL" id="CP139487">
    <property type="protein sequence ID" value="WPU66304.1"/>
    <property type="molecule type" value="Genomic_DNA"/>
</dbReference>
<keyword evidence="2 4" id="KW-0813">Transport</keyword>
<evidence type="ECO:0000256" key="2">
    <source>
        <dbReference type="ARBA" id="ARBA00022448"/>
    </source>
</evidence>
<dbReference type="CDD" id="cd13566">
    <property type="entry name" value="PBP2_phosphate"/>
    <property type="match status" value="1"/>
</dbReference>
<accession>A0AAX4HSJ6</accession>
<comment type="similarity">
    <text evidence="1 4">Belongs to the PstS family.</text>
</comment>
<dbReference type="RefSeq" id="WP_321398384.1">
    <property type="nucleotide sequence ID" value="NZ_CP139487.1"/>
</dbReference>
<dbReference type="Proteomes" id="UP001324634">
    <property type="component" value="Chromosome"/>
</dbReference>
<gene>
    <name evidence="6" type="ORF">SOO65_06045</name>
</gene>